<proteinExistence type="inferred from homology"/>
<evidence type="ECO:0000259" key="11">
    <source>
        <dbReference type="Pfam" id="PF02463"/>
    </source>
</evidence>
<evidence type="ECO:0000313" key="13">
    <source>
        <dbReference type="EMBL" id="MDR6836555.1"/>
    </source>
</evidence>
<dbReference type="CDD" id="cd03241">
    <property type="entry name" value="ABC_RecN"/>
    <property type="match status" value="2"/>
</dbReference>
<keyword evidence="5 9" id="KW-0227">DNA damage</keyword>
<dbReference type="InterPro" id="IPR004604">
    <property type="entry name" value="DNA_recomb/repair_RecN"/>
</dbReference>
<evidence type="ECO:0000256" key="3">
    <source>
        <dbReference type="ARBA" id="ARBA00021315"/>
    </source>
</evidence>
<keyword evidence="14" id="KW-1185">Reference proteome</keyword>
<dbReference type="GO" id="GO:0009432">
    <property type="term" value="P:SOS response"/>
    <property type="evidence" value="ECO:0007669"/>
    <property type="project" value="TreeGrafter"/>
</dbReference>
<dbReference type="AlphaFoldDB" id="A0AAJ2BQC9"/>
<evidence type="ECO:0000256" key="2">
    <source>
        <dbReference type="ARBA" id="ARBA00009441"/>
    </source>
</evidence>
<dbReference type="EMBL" id="JAVDTS010000002">
    <property type="protein sequence ID" value="MDR6836555.1"/>
    <property type="molecule type" value="Genomic_DNA"/>
</dbReference>
<evidence type="ECO:0000256" key="1">
    <source>
        <dbReference type="ARBA" id="ARBA00003618"/>
    </source>
</evidence>
<name>A0AAJ2BQC9_ACIDE</name>
<dbReference type="GO" id="GO:0043590">
    <property type="term" value="C:bacterial nucleoid"/>
    <property type="evidence" value="ECO:0007669"/>
    <property type="project" value="TreeGrafter"/>
</dbReference>
<feature type="region of interest" description="Disordered" evidence="10">
    <location>
        <begin position="550"/>
        <end position="572"/>
    </location>
</feature>
<dbReference type="PANTHER" id="PTHR11059">
    <property type="entry name" value="DNA REPAIR PROTEIN RECN"/>
    <property type="match status" value="1"/>
</dbReference>
<comment type="function">
    <text evidence="1 9">May be involved in recombinational repair of damaged DNA.</text>
</comment>
<dbReference type="GO" id="GO:0005524">
    <property type="term" value="F:ATP binding"/>
    <property type="evidence" value="ECO:0007669"/>
    <property type="project" value="UniProtKB-KW"/>
</dbReference>
<dbReference type="Proteomes" id="UP001249076">
    <property type="component" value="Unassembled WGS sequence"/>
</dbReference>
<dbReference type="PANTHER" id="PTHR11059:SF0">
    <property type="entry name" value="DNA REPAIR PROTEIN RECN"/>
    <property type="match status" value="1"/>
</dbReference>
<evidence type="ECO:0000256" key="8">
    <source>
        <dbReference type="ARBA" id="ARBA00033408"/>
    </source>
</evidence>
<evidence type="ECO:0000313" key="12">
    <source>
        <dbReference type="EMBL" id="MDR6766507.1"/>
    </source>
</evidence>
<dbReference type="PIRSF" id="PIRSF003128">
    <property type="entry name" value="RecN"/>
    <property type="match status" value="1"/>
</dbReference>
<feature type="domain" description="RecF/RecN/SMC N-terminal" evidence="11">
    <location>
        <begin position="3"/>
        <end position="503"/>
    </location>
</feature>
<evidence type="ECO:0000256" key="5">
    <source>
        <dbReference type="ARBA" id="ARBA00022763"/>
    </source>
</evidence>
<accession>A0AAJ2BQC9</accession>
<dbReference type="NCBIfam" id="TIGR00634">
    <property type="entry name" value="recN"/>
    <property type="match status" value="1"/>
</dbReference>
<keyword evidence="6" id="KW-0067">ATP-binding</keyword>
<dbReference type="InterPro" id="IPR027417">
    <property type="entry name" value="P-loop_NTPase"/>
</dbReference>
<feature type="compositionally biased region" description="Low complexity" evidence="10">
    <location>
        <begin position="560"/>
        <end position="572"/>
    </location>
</feature>
<dbReference type="EMBL" id="JAVDTL010000002">
    <property type="protein sequence ID" value="MDR6766507.1"/>
    <property type="molecule type" value="Genomic_DNA"/>
</dbReference>
<dbReference type="FunFam" id="3.40.50.300:FF:000356">
    <property type="entry name" value="DNA repair protein RecN"/>
    <property type="match status" value="1"/>
</dbReference>
<dbReference type="Proteomes" id="UP001253458">
    <property type="component" value="Unassembled WGS sequence"/>
</dbReference>
<comment type="similarity">
    <text evidence="2 9">Belongs to the RecN family.</text>
</comment>
<gene>
    <name evidence="12" type="ORF">J2W88_001772</name>
    <name evidence="13" type="ORF">J2W93_001383</name>
</gene>
<protein>
    <recommendedName>
        <fullName evidence="3 9">DNA repair protein RecN</fullName>
    </recommendedName>
    <alternativeName>
        <fullName evidence="8 9">Recombination protein N</fullName>
    </alternativeName>
</protein>
<keyword evidence="7 9" id="KW-0234">DNA repair</keyword>
<dbReference type="NCBIfam" id="NF008121">
    <property type="entry name" value="PRK10869.1"/>
    <property type="match status" value="1"/>
</dbReference>
<evidence type="ECO:0000256" key="9">
    <source>
        <dbReference type="PIRNR" id="PIRNR003128"/>
    </source>
</evidence>
<dbReference type="InterPro" id="IPR003395">
    <property type="entry name" value="RecF/RecN/SMC_N"/>
</dbReference>
<dbReference type="SUPFAM" id="SSF52540">
    <property type="entry name" value="P-loop containing nucleoside triphosphate hydrolases"/>
    <property type="match status" value="2"/>
</dbReference>
<keyword evidence="4" id="KW-0547">Nucleotide-binding</keyword>
<evidence type="ECO:0000256" key="6">
    <source>
        <dbReference type="ARBA" id="ARBA00022840"/>
    </source>
</evidence>
<evidence type="ECO:0000256" key="10">
    <source>
        <dbReference type="SAM" id="MobiDB-lite"/>
    </source>
</evidence>
<evidence type="ECO:0000313" key="15">
    <source>
        <dbReference type="Proteomes" id="UP001253458"/>
    </source>
</evidence>
<dbReference type="FunFam" id="3.40.50.300:FF:000319">
    <property type="entry name" value="DNA repair protein RecN"/>
    <property type="match status" value="1"/>
</dbReference>
<sequence>MALRQITLRDFVIVQTLELDLRNGFTVLTGETGAGKSILIDALQLALGARADAGVVREGCSKTDICAEFDCPAHARPWLDEGGFEADDRLLLRRTVDAQGKSRAWINGTPATASQLRSLGEMLVDIHGQHAWQSLTRPESVRGLLDAFAGVNTRDTASRWAQWRADLKALQQARAAQATLQQERERLQWQISEVDKLGPGDDEWDELDAQHKRLSHAQALLDGAQGTLQALQEDEGGAVSALTRAHALLQAQEHIEPEFVNLADILASSLAQTTDVVHSLHSYLRHADIDPQRLTELDERMSQWIGLARRYKRPPAELPTLLKDWKASLHELDAASDLDRLQASESASAKAYQAAARTLSMARAKAAPKLSASISQAMQGLGMEGGKFEVSVSKASEPSPDGIDDVVFLVAGHPGMTPKPIGKVASGGELSRISLAIAVTTSELGAAPTLIFDEVDSGVGGAVAETVGRLMQQLGRDRQVLAVTHLPQVAACAHHHLKVAKNKSAQGTTSTVLVMQQDERVAEIARMLGGERATETTLAHAREMLGTAVPTLTRAPTPPSGSSISPTAARKR</sequence>
<dbReference type="RefSeq" id="WP_209817514.1">
    <property type="nucleotide sequence ID" value="NZ_JAVDTL010000002.1"/>
</dbReference>
<organism evidence="12 15">
    <name type="scientific">Acidovorax delafieldii</name>
    <name type="common">Pseudomonas delafieldii</name>
    <dbReference type="NCBI Taxonomy" id="47920"/>
    <lineage>
        <taxon>Bacteria</taxon>
        <taxon>Pseudomonadati</taxon>
        <taxon>Pseudomonadota</taxon>
        <taxon>Betaproteobacteria</taxon>
        <taxon>Burkholderiales</taxon>
        <taxon>Comamonadaceae</taxon>
        <taxon>Acidovorax</taxon>
    </lineage>
</organism>
<evidence type="ECO:0000256" key="7">
    <source>
        <dbReference type="ARBA" id="ARBA00023204"/>
    </source>
</evidence>
<evidence type="ECO:0000256" key="4">
    <source>
        <dbReference type="ARBA" id="ARBA00022741"/>
    </source>
</evidence>
<dbReference type="Pfam" id="PF02463">
    <property type="entry name" value="SMC_N"/>
    <property type="match status" value="1"/>
</dbReference>
<reference evidence="12 14" key="1">
    <citation type="submission" date="2023-07" db="EMBL/GenBank/DDBJ databases">
        <title>Sorghum-associated microbial communities from plants grown in Nebraska, USA.</title>
        <authorList>
            <person name="Schachtman D."/>
        </authorList>
    </citation>
    <scope>NUCLEOTIDE SEQUENCE</scope>
    <source>
        <strain evidence="13 14">BE105</strain>
        <strain evidence="12">BE69</strain>
    </source>
</reference>
<evidence type="ECO:0000313" key="14">
    <source>
        <dbReference type="Proteomes" id="UP001249076"/>
    </source>
</evidence>
<dbReference type="GO" id="GO:0006310">
    <property type="term" value="P:DNA recombination"/>
    <property type="evidence" value="ECO:0007669"/>
    <property type="project" value="InterPro"/>
</dbReference>
<comment type="caution">
    <text evidence="12">The sequence shown here is derived from an EMBL/GenBank/DDBJ whole genome shotgun (WGS) entry which is preliminary data.</text>
</comment>
<dbReference type="Gene3D" id="3.40.50.300">
    <property type="entry name" value="P-loop containing nucleotide triphosphate hydrolases"/>
    <property type="match status" value="2"/>
</dbReference>
<dbReference type="GO" id="GO:0006281">
    <property type="term" value="P:DNA repair"/>
    <property type="evidence" value="ECO:0007669"/>
    <property type="project" value="UniProtKB-KW"/>
</dbReference>